<dbReference type="RefSeq" id="WP_238234892.1">
    <property type="nucleotide sequence ID" value="NZ_BPQQ01000022.1"/>
</dbReference>
<accession>A0ABQ4S9Z8</accession>
<gene>
    <name evidence="2" type="ORF">GMJLKIPL_1930</name>
</gene>
<sequence>MARELTESGPSGLQRGRGGSTSLPAALLHAWRLRRVRWAMAALRRRLEVYERAYGRAPPVLPGEEA</sequence>
<name>A0ABQ4S9Z8_9HYPH</name>
<dbReference type="EMBL" id="BPQQ01000022">
    <property type="protein sequence ID" value="GJE00012.1"/>
    <property type="molecule type" value="Genomic_DNA"/>
</dbReference>
<organism evidence="2 3">
    <name type="scientific">Methylobacterium isbiliense</name>
    <dbReference type="NCBI Taxonomy" id="315478"/>
    <lineage>
        <taxon>Bacteria</taxon>
        <taxon>Pseudomonadati</taxon>
        <taxon>Pseudomonadota</taxon>
        <taxon>Alphaproteobacteria</taxon>
        <taxon>Hyphomicrobiales</taxon>
        <taxon>Methylobacteriaceae</taxon>
        <taxon>Methylobacterium</taxon>
    </lineage>
</organism>
<reference evidence="2" key="1">
    <citation type="journal article" date="2021" name="Front. Microbiol.">
        <title>Comprehensive Comparative Genomics and Phenotyping of Methylobacterium Species.</title>
        <authorList>
            <person name="Alessa O."/>
            <person name="Ogura Y."/>
            <person name="Fujitani Y."/>
            <person name="Takami H."/>
            <person name="Hayashi T."/>
            <person name="Sahin N."/>
            <person name="Tani A."/>
        </authorList>
    </citation>
    <scope>NUCLEOTIDE SEQUENCE</scope>
    <source>
        <strain evidence="2">DSM 17168</strain>
    </source>
</reference>
<dbReference type="Proteomes" id="UP001055153">
    <property type="component" value="Unassembled WGS sequence"/>
</dbReference>
<proteinExistence type="predicted"/>
<evidence type="ECO:0000256" key="1">
    <source>
        <dbReference type="SAM" id="MobiDB-lite"/>
    </source>
</evidence>
<keyword evidence="3" id="KW-1185">Reference proteome</keyword>
<comment type="caution">
    <text evidence="2">The sequence shown here is derived from an EMBL/GenBank/DDBJ whole genome shotgun (WGS) entry which is preliminary data.</text>
</comment>
<evidence type="ECO:0000313" key="3">
    <source>
        <dbReference type="Proteomes" id="UP001055153"/>
    </source>
</evidence>
<protein>
    <submittedName>
        <fullName evidence="2">Uncharacterized protein</fullName>
    </submittedName>
</protein>
<reference evidence="2" key="2">
    <citation type="submission" date="2021-08" db="EMBL/GenBank/DDBJ databases">
        <authorList>
            <person name="Tani A."/>
            <person name="Ola A."/>
            <person name="Ogura Y."/>
            <person name="Katsura K."/>
            <person name="Hayashi T."/>
        </authorList>
    </citation>
    <scope>NUCLEOTIDE SEQUENCE</scope>
    <source>
        <strain evidence="2">DSM 17168</strain>
    </source>
</reference>
<evidence type="ECO:0000313" key="2">
    <source>
        <dbReference type="EMBL" id="GJE00012.1"/>
    </source>
</evidence>
<feature type="region of interest" description="Disordered" evidence="1">
    <location>
        <begin position="1"/>
        <end position="21"/>
    </location>
</feature>